<keyword evidence="1" id="KW-0812">Transmembrane</keyword>
<feature type="transmembrane region" description="Helical" evidence="1">
    <location>
        <begin position="12"/>
        <end position="36"/>
    </location>
</feature>
<evidence type="ECO:0000313" key="3">
    <source>
        <dbReference type="Proteomes" id="UP001201273"/>
    </source>
</evidence>
<dbReference type="RefSeq" id="WP_233051870.1">
    <property type="nucleotide sequence ID" value="NZ_JAIMJA010000004.1"/>
</dbReference>
<feature type="transmembrane region" description="Helical" evidence="1">
    <location>
        <begin position="62"/>
        <end position="85"/>
    </location>
</feature>
<dbReference type="Proteomes" id="UP001201273">
    <property type="component" value="Unassembled WGS sequence"/>
</dbReference>
<comment type="caution">
    <text evidence="2">The sequence shown here is derived from an EMBL/GenBank/DDBJ whole genome shotgun (WGS) entry which is preliminary data.</text>
</comment>
<keyword evidence="1" id="KW-0472">Membrane</keyword>
<reference evidence="2 3" key="1">
    <citation type="journal article" date="2022" name="Environ. Microbiol. Rep.">
        <title>Eco-phylogenetic analyses reveal divergent evolution of vitamin B12 metabolism in the marine bacterial family 'Psychromonadaceae'.</title>
        <authorList>
            <person name="Jin X."/>
            <person name="Yang Y."/>
            <person name="Cao H."/>
            <person name="Gao B."/>
            <person name="Zhao Z."/>
        </authorList>
    </citation>
    <scope>NUCLEOTIDE SEQUENCE [LARGE SCALE GENOMIC DNA]</scope>
    <source>
        <strain evidence="2 3">MKS20</strain>
    </source>
</reference>
<evidence type="ECO:0000313" key="2">
    <source>
        <dbReference type="EMBL" id="MCE2594319.1"/>
    </source>
</evidence>
<organism evidence="2 3">
    <name type="scientific">Motilimonas cestriensis</name>
    <dbReference type="NCBI Taxonomy" id="2742685"/>
    <lineage>
        <taxon>Bacteria</taxon>
        <taxon>Pseudomonadati</taxon>
        <taxon>Pseudomonadota</taxon>
        <taxon>Gammaproteobacteria</taxon>
        <taxon>Alteromonadales</taxon>
        <taxon>Alteromonadales genera incertae sedis</taxon>
        <taxon>Motilimonas</taxon>
    </lineage>
</organism>
<keyword evidence="3" id="KW-1185">Reference proteome</keyword>
<proteinExistence type="predicted"/>
<evidence type="ECO:0000256" key="1">
    <source>
        <dbReference type="SAM" id="Phobius"/>
    </source>
</evidence>
<accession>A0ABS8W945</accession>
<feature type="transmembrane region" description="Helical" evidence="1">
    <location>
        <begin position="158"/>
        <end position="176"/>
    </location>
</feature>
<protein>
    <submittedName>
        <fullName evidence="2">DUF2975 domain-containing protein</fullName>
    </submittedName>
</protein>
<name>A0ABS8W945_9GAMM</name>
<sequence>MKHQTIRKIAAILHLITTVGLIMLVIFGVIVFYLAVFPEIPFTVKDINYFGMLIQLDEEIELLAGAGVLLFCALSLALWGVYLDLFRRLFSHIKRGDIFSDNNFKYLKIIGLLFVPFAGLDTFTDYLLAQMILQHANITGAELQYSLAMSLFDHLTDGLLYCGITFLIAGALKMAINYKNDSEGLV</sequence>
<dbReference type="EMBL" id="JAIMJA010000004">
    <property type="protein sequence ID" value="MCE2594319.1"/>
    <property type="molecule type" value="Genomic_DNA"/>
</dbReference>
<keyword evidence="1" id="KW-1133">Transmembrane helix</keyword>
<feature type="transmembrane region" description="Helical" evidence="1">
    <location>
        <begin position="106"/>
        <end position="124"/>
    </location>
</feature>
<gene>
    <name evidence="2" type="ORF">K6Y31_05780</name>
</gene>